<dbReference type="PROSITE" id="PS51272">
    <property type="entry name" value="SLH"/>
    <property type="match status" value="1"/>
</dbReference>
<protein>
    <submittedName>
        <fullName evidence="4">S-layer homology domain-containing protein</fullName>
    </submittedName>
</protein>
<organism evidence="4 5">
    <name type="scientific">Paenibacillus aurantius</name>
    <dbReference type="NCBI Taxonomy" id="2918900"/>
    <lineage>
        <taxon>Bacteria</taxon>
        <taxon>Bacillati</taxon>
        <taxon>Bacillota</taxon>
        <taxon>Bacilli</taxon>
        <taxon>Bacillales</taxon>
        <taxon>Paenibacillaceae</taxon>
        <taxon>Paenibacillus</taxon>
    </lineage>
</organism>
<dbReference type="AlphaFoldDB" id="A0AA96LDC3"/>
<evidence type="ECO:0000313" key="4">
    <source>
        <dbReference type="EMBL" id="WNQ11586.1"/>
    </source>
</evidence>
<proteinExistence type="predicted"/>
<keyword evidence="1 2" id="KW-0732">Signal</keyword>
<dbReference type="KEGG" id="paun:MJA45_00460"/>
<evidence type="ECO:0000259" key="3">
    <source>
        <dbReference type="PROSITE" id="PS51272"/>
    </source>
</evidence>
<name>A0AA96LDC3_9BACL</name>
<dbReference type="Gene3D" id="2.60.40.1220">
    <property type="match status" value="1"/>
</dbReference>
<evidence type="ECO:0000313" key="5">
    <source>
        <dbReference type="Proteomes" id="UP001305702"/>
    </source>
</evidence>
<evidence type="ECO:0000256" key="1">
    <source>
        <dbReference type="ARBA" id="ARBA00022729"/>
    </source>
</evidence>
<gene>
    <name evidence="4" type="ORF">MJA45_00460</name>
</gene>
<dbReference type="Proteomes" id="UP001305702">
    <property type="component" value="Chromosome"/>
</dbReference>
<dbReference type="EMBL" id="CP130318">
    <property type="protein sequence ID" value="WNQ11586.1"/>
    <property type="molecule type" value="Genomic_DNA"/>
</dbReference>
<feature type="chain" id="PRO_5041715062" evidence="2">
    <location>
        <begin position="25"/>
        <end position="1027"/>
    </location>
</feature>
<keyword evidence="5" id="KW-1185">Reference proteome</keyword>
<reference evidence="4 5" key="1">
    <citation type="submission" date="2022-02" db="EMBL/GenBank/DDBJ databases">
        <title>Paenibacillus sp. MBLB1776 Whole Genome Shotgun Sequencing.</title>
        <authorList>
            <person name="Hwang C.Y."/>
            <person name="Cho E.-S."/>
            <person name="Seo M.-J."/>
        </authorList>
    </citation>
    <scope>NUCLEOTIDE SEQUENCE [LARGE SCALE GENOMIC DNA]</scope>
    <source>
        <strain evidence="4 5">MBLB1776</strain>
    </source>
</reference>
<dbReference type="InterPro" id="IPR001119">
    <property type="entry name" value="SLH_dom"/>
</dbReference>
<dbReference type="RefSeq" id="WP_315605363.1">
    <property type="nucleotide sequence ID" value="NZ_CP130318.1"/>
</dbReference>
<sequence length="1027" mass="107552">MKKILSLTLASSMVASVFAGVAFAADPALDTQGKYDALKAKGIFEGVDGGAAGLDQNMTRAQYAKILTLLNGYSEDKAASSVYNDLVGAGWAEGYIGAVTKNKLMDGVEVGKFYPSADVTIEQLATVLVRNFDLPLSTDAVSGKVAGWAKEYVATAVKYGLVSTKSDYTVPAKRADLVDSTYAAWAVKQVTVKSTTILDSKTVEVLFSDDKKETVVLDTPLVTGQETVIAVPHNGFIYKATVKFDQAEVSSVTVTGAKKIAVKFNQPVDTTKVSATVAKGSVPINVSKSSFSDDKMTLNLELATKLTKGDYTVSVAGIAAANINKTISAEDEKVAKITINDKASFDRSNAAVIRTNYKVFNQYNEDVTSAYAGSLTPTVGKGTANITSTAGVMEITAPVGLTFSLDEKVNATLLHTASGTFASSLLTVSPVAKAATIKVEKLVNTVEADKQSLNVNSTASNFKLVIDAKDQYGNNVPASVLAQDVIVTVTNPTIASVAGGQNTPAFTEETIDGSKRTVLALANGYTGNVQNGSLLAGTTQVNIISRTTGDRATFDVVVADKAKVDTLTLTAPDVAAAGEKIEIPFTAVDQFGAAITKDITDGGSQESLLSLNVSGFTGTAVDAIYFTNDNVKGVSKLIVDTSGVTITQSTPVYINAVTATGKLASLTFTLQPNAKGTVVTGVTDLKKAVAIGGTTSVPFDKVTLLDQYNRAWKLNDTTLSGTNPYRVSVKTSDASIIQVVAGNTSTTEAFVADANRTVTLSAGNNKGTATITLKLQQYVDGQWKDVANSDYTTTVRAVEQKEISNYEIADIAKVYAKPATPANPAVTGDYSKSITVNGLLADGTKVALPVDNQSYYTVTVTGSTYLAYNAGKVSATSDINLGGTDKEKTFQAVVTGNTKDGAVSITKDFVVSNVAPVADKLELRTRTNATDATAGVTKEADGLISVTTAQLAAYRAQGGLNELVVDAVKVTDQYGVELTTAAKFKNIVPTFAANKNFGNINAVDKDSFNVNVITDNGKSLLFKVIVK</sequence>
<evidence type="ECO:0000256" key="2">
    <source>
        <dbReference type="SAM" id="SignalP"/>
    </source>
</evidence>
<accession>A0AA96LDC3</accession>
<feature type="signal peptide" evidence="2">
    <location>
        <begin position="1"/>
        <end position="24"/>
    </location>
</feature>
<dbReference type="Pfam" id="PF00395">
    <property type="entry name" value="SLH"/>
    <property type="match status" value="1"/>
</dbReference>
<feature type="domain" description="SLH" evidence="3">
    <location>
        <begin position="79"/>
        <end position="142"/>
    </location>
</feature>
<dbReference type="InterPro" id="IPR014755">
    <property type="entry name" value="Cu-Rt/internalin_Ig-like"/>
</dbReference>